<dbReference type="GO" id="GO:0006355">
    <property type="term" value="P:regulation of DNA-templated transcription"/>
    <property type="evidence" value="ECO:0007669"/>
    <property type="project" value="InterPro"/>
</dbReference>
<dbReference type="EMBL" id="AKGD01000001">
    <property type="protein sequence ID" value="EIT71057.1"/>
    <property type="molecule type" value="Genomic_DNA"/>
</dbReference>
<dbReference type="OrthoDB" id="9804019at2"/>
<keyword evidence="2" id="KW-0067">ATP-binding</keyword>
<keyword evidence="4" id="KW-0238">DNA-binding</keyword>
<keyword evidence="1" id="KW-0547">Nucleotide-binding</keyword>
<dbReference type="PROSITE" id="PS00688">
    <property type="entry name" value="SIGMA54_INTERACT_3"/>
    <property type="match status" value="1"/>
</dbReference>
<keyword evidence="3" id="KW-0805">Transcription regulation</keyword>
<dbReference type="PRINTS" id="PR01590">
    <property type="entry name" value="HTHFIS"/>
</dbReference>
<reference evidence="7 8" key="1">
    <citation type="journal article" date="2012" name="J. Bacteriol.">
        <title>Genome Sequence of n-Alkane-Degrading Hydrocarboniphaga effusa Strain AP103T (ATCC BAA-332T).</title>
        <authorList>
            <person name="Chang H.K."/>
            <person name="Zylstra G.J."/>
            <person name="Chae J.C."/>
        </authorList>
    </citation>
    <scope>NUCLEOTIDE SEQUENCE [LARGE SCALE GENOMIC DNA]</scope>
    <source>
        <strain evidence="7 8">AP103</strain>
    </source>
</reference>
<dbReference type="InterPro" id="IPR029016">
    <property type="entry name" value="GAF-like_dom_sf"/>
</dbReference>
<dbReference type="InterPro" id="IPR002197">
    <property type="entry name" value="HTH_Fis"/>
</dbReference>
<dbReference type="Pfam" id="PF02954">
    <property type="entry name" value="HTH_8"/>
    <property type="match status" value="1"/>
</dbReference>
<dbReference type="InterPro" id="IPR025944">
    <property type="entry name" value="Sigma_54_int_dom_CS"/>
</dbReference>
<evidence type="ECO:0000256" key="4">
    <source>
        <dbReference type="ARBA" id="ARBA00023125"/>
    </source>
</evidence>
<dbReference type="PANTHER" id="PTHR32071">
    <property type="entry name" value="TRANSCRIPTIONAL REGULATORY PROTEIN"/>
    <property type="match status" value="1"/>
</dbReference>
<name>I7ZH56_9GAMM</name>
<evidence type="ECO:0000256" key="5">
    <source>
        <dbReference type="ARBA" id="ARBA00023163"/>
    </source>
</evidence>
<evidence type="ECO:0000256" key="3">
    <source>
        <dbReference type="ARBA" id="ARBA00023015"/>
    </source>
</evidence>
<dbReference type="InterPro" id="IPR027417">
    <property type="entry name" value="P-loop_NTPase"/>
</dbReference>
<dbReference type="FunFam" id="3.40.50.300:FF:000006">
    <property type="entry name" value="DNA-binding transcriptional regulator NtrC"/>
    <property type="match status" value="1"/>
</dbReference>
<dbReference type="STRING" id="1172194.WQQ_11940"/>
<gene>
    <name evidence="7" type="ORF">WQQ_11940</name>
</gene>
<evidence type="ECO:0000313" key="8">
    <source>
        <dbReference type="Proteomes" id="UP000003704"/>
    </source>
</evidence>
<dbReference type="GO" id="GO:0005524">
    <property type="term" value="F:ATP binding"/>
    <property type="evidence" value="ECO:0007669"/>
    <property type="project" value="UniProtKB-KW"/>
</dbReference>
<evidence type="ECO:0000313" key="7">
    <source>
        <dbReference type="EMBL" id="EIT71057.1"/>
    </source>
</evidence>
<dbReference type="Pfam" id="PF25601">
    <property type="entry name" value="AAA_lid_14"/>
    <property type="match status" value="1"/>
</dbReference>
<sequence length="671" mass="73563">MADSTAIAHAEGVFRTVHGLPNIDRQLRHEAPITQSWTRCVNDHRLDPSKLHAPTVIGSADLKDRQTQHEDLLQIAVAEMDSLYDQISGSGHALLMTDASGVILCERVDPTLRKMFRSAGILIGADWSENREGTNGVGTCIAENRPVTVHRADHFRARHIGLSCTGAPIRDPGGSLVAVLDVSSISSHDTRAGRTHTMALVNLSANFIEKCLFLRRQRNHTILRFHSRPELVNLLYDGALALSQDGTVIAADDTAVRLLGANGRLNLLGRPLAEIFDVRPEDLLAGSRNHPAIWPLRDLRRGRRYFVSLREPQREPARDGGAKPALEPAMLQPRKNALSLDDLAGEDPQMLRNVHNARRIADSMVSVLIQGPTGSGKEVFARALHRASSRAQRNFVAVNCAAIPETLIESELFGYKSGAFTGAHKDGMRGKVLQASGGTLFLDEVGDMPLLLQTRLLRVLEDNEVVPLGSEKPIKVDIRVISASHRNLREMIAKGQFREDLYYRLNGIKIELPALAERADRNRLIREVFAIEAAGEAHAAVEAKALQCLLNYQWPGNVRELRNVIRAALAICEGGLVTRLDLPRELCEAASPAAAAPAAPGAPLANMATPAETSAGNPLEVAEREALLAVIDANRWNMRLTAQQLGMSRNTLYRRLKRLRIGVGLERVDQI</sequence>
<comment type="caution">
    <text evidence="7">The sequence shown here is derived from an EMBL/GenBank/DDBJ whole genome shotgun (WGS) entry which is preliminary data.</text>
</comment>
<dbReference type="SMART" id="SM00382">
    <property type="entry name" value="AAA"/>
    <property type="match status" value="1"/>
</dbReference>
<organism evidence="7 8">
    <name type="scientific">Hydrocarboniphaga effusa AP103</name>
    <dbReference type="NCBI Taxonomy" id="1172194"/>
    <lineage>
        <taxon>Bacteria</taxon>
        <taxon>Pseudomonadati</taxon>
        <taxon>Pseudomonadota</taxon>
        <taxon>Gammaproteobacteria</taxon>
        <taxon>Nevskiales</taxon>
        <taxon>Nevskiaceae</taxon>
        <taxon>Hydrocarboniphaga</taxon>
    </lineage>
</organism>
<dbReference type="Gene3D" id="1.10.10.60">
    <property type="entry name" value="Homeodomain-like"/>
    <property type="match status" value="1"/>
</dbReference>
<dbReference type="InterPro" id="IPR009057">
    <property type="entry name" value="Homeodomain-like_sf"/>
</dbReference>
<evidence type="ECO:0000259" key="6">
    <source>
        <dbReference type="PROSITE" id="PS50045"/>
    </source>
</evidence>
<dbReference type="RefSeq" id="WP_007184148.1">
    <property type="nucleotide sequence ID" value="NZ_AKGD01000001.1"/>
</dbReference>
<dbReference type="PROSITE" id="PS50045">
    <property type="entry name" value="SIGMA54_INTERACT_4"/>
    <property type="match status" value="1"/>
</dbReference>
<dbReference type="InterPro" id="IPR002078">
    <property type="entry name" value="Sigma_54_int"/>
</dbReference>
<dbReference type="CDD" id="cd00009">
    <property type="entry name" value="AAA"/>
    <property type="match status" value="1"/>
</dbReference>
<dbReference type="AlphaFoldDB" id="I7ZH56"/>
<dbReference type="Gene3D" id="3.40.50.300">
    <property type="entry name" value="P-loop containing nucleotide triphosphate hydrolases"/>
    <property type="match status" value="1"/>
</dbReference>
<accession>I7ZH56</accession>
<feature type="domain" description="Sigma-54 factor interaction" evidence="6">
    <location>
        <begin position="343"/>
        <end position="570"/>
    </location>
</feature>
<protein>
    <recommendedName>
        <fullName evidence="6">Sigma-54 factor interaction domain-containing protein</fullName>
    </recommendedName>
</protein>
<dbReference type="GO" id="GO:0043565">
    <property type="term" value="F:sequence-specific DNA binding"/>
    <property type="evidence" value="ECO:0007669"/>
    <property type="project" value="InterPro"/>
</dbReference>
<dbReference type="Gene3D" id="1.10.8.60">
    <property type="match status" value="1"/>
</dbReference>
<proteinExistence type="predicted"/>
<evidence type="ECO:0000256" key="1">
    <source>
        <dbReference type="ARBA" id="ARBA00022741"/>
    </source>
</evidence>
<dbReference type="PANTHER" id="PTHR32071:SF77">
    <property type="entry name" value="TRANSCRIPTIONAL REGULATORY PROTEIN"/>
    <property type="match status" value="1"/>
</dbReference>
<dbReference type="InterPro" id="IPR025943">
    <property type="entry name" value="Sigma_54_int_dom_ATP-bd_2"/>
</dbReference>
<dbReference type="PROSITE" id="PS00676">
    <property type="entry name" value="SIGMA54_INTERACT_2"/>
    <property type="match status" value="1"/>
</dbReference>
<dbReference type="InterPro" id="IPR003018">
    <property type="entry name" value="GAF"/>
</dbReference>
<evidence type="ECO:0000256" key="2">
    <source>
        <dbReference type="ARBA" id="ARBA00022840"/>
    </source>
</evidence>
<dbReference type="Pfam" id="PF01590">
    <property type="entry name" value="GAF"/>
    <property type="match status" value="1"/>
</dbReference>
<dbReference type="SUPFAM" id="SSF52540">
    <property type="entry name" value="P-loop containing nucleoside triphosphate hydrolases"/>
    <property type="match status" value="1"/>
</dbReference>
<dbReference type="InterPro" id="IPR058031">
    <property type="entry name" value="AAA_lid_NorR"/>
</dbReference>
<dbReference type="InterPro" id="IPR003593">
    <property type="entry name" value="AAA+_ATPase"/>
</dbReference>
<dbReference type="Pfam" id="PF00158">
    <property type="entry name" value="Sigma54_activat"/>
    <property type="match status" value="1"/>
</dbReference>
<keyword evidence="8" id="KW-1185">Reference proteome</keyword>
<dbReference type="Proteomes" id="UP000003704">
    <property type="component" value="Unassembled WGS sequence"/>
</dbReference>
<dbReference type="SUPFAM" id="SSF46689">
    <property type="entry name" value="Homeodomain-like"/>
    <property type="match status" value="1"/>
</dbReference>
<dbReference type="SUPFAM" id="SSF55781">
    <property type="entry name" value="GAF domain-like"/>
    <property type="match status" value="1"/>
</dbReference>
<keyword evidence="5" id="KW-0804">Transcription</keyword>
<dbReference type="Gene3D" id="3.30.450.40">
    <property type="match status" value="1"/>
</dbReference>